<dbReference type="AlphaFoldDB" id="A0A2N9EJ34"/>
<accession>A0A2N9EJ34</accession>
<dbReference type="InterPro" id="IPR013103">
    <property type="entry name" value="RVT_2"/>
</dbReference>
<proteinExistence type="predicted"/>
<feature type="domain" description="Reverse transcriptase Ty1/copia-type" evidence="2">
    <location>
        <begin position="419"/>
        <end position="460"/>
    </location>
</feature>
<evidence type="ECO:0000256" key="1">
    <source>
        <dbReference type="SAM" id="MobiDB-lite"/>
    </source>
</evidence>
<sequence length="661" mass="73171">MLLSSLIIPITLCGNSKSLEFLMLILCSTTLKILVPCPCKFLLSETGAATQEINPLFLQWKARDKALFSLINSTLSPSTISLVMGQAIASENLENHCEPKIKEVRDKLVSVGVNIDDKEILHIVLQGLPTDFHSFTSAMLTKNEPVRFEELHTLMKTEEDLLKSAANNSKELTHMAMAANKSSPSNFNNSSTAQFNTKFNAHRGRGGGRNQHRGRDGGRFQNYNSGRGNFNNSQNPQSWNTNPSSRPTCQICYKPGHTAIDCYQRMNYTYQGRHPPAKLTAMATAALIIPNQTTWISDTGATDHFTPNLNNIPDNKAYTDSQLVSVGNGHQLPISHIDLLTGKPLYKGFNKDGLYPTHGLSLPSLESLLSSLPSRSSATSPFQESSHASYTACLPSARHNASLSDLWHMRLGHLQSRRTTDGSVSRYKARLVAKGFHQQAGVDYAETFSPVVKPPTLPLLPIATSPILSTSCSDNLADPTPYRSLVGALQYATFTRPDITFAVNRVFQFMHNPSSAHFVAAKRILRYLKGSLNKGVLFQPSPLTLTAFMDADWLVTLLIRRSTSGITVFLGNNPITWMSKKQHRVSRSLTEAEYRFLATDAAELAWLRQIICDLGLHLASTPIMWCDNTSALALASNPVFHGRTKHIEVDYHFVCERVVSW</sequence>
<feature type="region of interest" description="Disordered" evidence="1">
    <location>
        <begin position="198"/>
        <end position="245"/>
    </location>
</feature>
<dbReference type="SUPFAM" id="SSF56672">
    <property type="entry name" value="DNA/RNA polymerases"/>
    <property type="match status" value="1"/>
</dbReference>
<reference evidence="3" key="1">
    <citation type="submission" date="2018-02" db="EMBL/GenBank/DDBJ databases">
        <authorList>
            <person name="Cohen D.B."/>
            <person name="Kent A.D."/>
        </authorList>
    </citation>
    <scope>NUCLEOTIDE SEQUENCE</scope>
</reference>
<name>A0A2N9EJ34_FAGSY</name>
<dbReference type="CDD" id="cd09272">
    <property type="entry name" value="RNase_HI_RT_Ty1"/>
    <property type="match status" value="1"/>
</dbReference>
<evidence type="ECO:0000259" key="2">
    <source>
        <dbReference type="Pfam" id="PF07727"/>
    </source>
</evidence>
<feature type="compositionally biased region" description="Basic residues" evidence="1">
    <location>
        <begin position="200"/>
        <end position="212"/>
    </location>
</feature>
<dbReference type="Pfam" id="PF07727">
    <property type="entry name" value="RVT_2"/>
    <property type="match status" value="1"/>
</dbReference>
<dbReference type="InterPro" id="IPR043502">
    <property type="entry name" value="DNA/RNA_pol_sf"/>
</dbReference>
<dbReference type="EMBL" id="OIVN01000358">
    <property type="protein sequence ID" value="SPC78936.1"/>
    <property type="molecule type" value="Genomic_DNA"/>
</dbReference>
<dbReference type="Pfam" id="PF14223">
    <property type="entry name" value="Retrotran_gag_2"/>
    <property type="match status" value="1"/>
</dbReference>
<organism evidence="3">
    <name type="scientific">Fagus sylvatica</name>
    <name type="common">Beechnut</name>
    <dbReference type="NCBI Taxonomy" id="28930"/>
    <lineage>
        <taxon>Eukaryota</taxon>
        <taxon>Viridiplantae</taxon>
        <taxon>Streptophyta</taxon>
        <taxon>Embryophyta</taxon>
        <taxon>Tracheophyta</taxon>
        <taxon>Spermatophyta</taxon>
        <taxon>Magnoliopsida</taxon>
        <taxon>eudicotyledons</taxon>
        <taxon>Gunneridae</taxon>
        <taxon>Pentapetalae</taxon>
        <taxon>rosids</taxon>
        <taxon>fabids</taxon>
        <taxon>Fagales</taxon>
        <taxon>Fagaceae</taxon>
        <taxon>Fagus</taxon>
    </lineage>
</organism>
<protein>
    <recommendedName>
        <fullName evidence="2">Reverse transcriptase Ty1/copia-type domain-containing protein</fullName>
    </recommendedName>
</protein>
<gene>
    <name evidence="3" type="ORF">FSB_LOCUS6818</name>
</gene>
<feature type="compositionally biased region" description="Polar residues" evidence="1">
    <location>
        <begin position="221"/>
        <end position="245"/>
    </location>
</feature>
<evidence type="ECO:0000313" key="3">
    <source>
        <dbReference type="EMBL" id="SPC78936.1"/>
    </source>
</evidence>
<dbReference type="PANTHER" id="PTHR11439:SF455">
    <property type="entry name" value="RLK (RECEPTOR-LIKE PROTEIN KINASE) 8, PUTATIVE-RELATED"/>
    <property type="match status" value="1"/>
</dbReference>
<dbReference type="PANTHER" id="PTHR11439">
    <property type="entry name" value="GAG-POL-RELATED RETROTRANSPOSON"/>
    <property type="match status" value="1"/>
</dbReference>